<accession>A0A0P4RAA1</accession>
<proteinExistence type="predicted"/>
<evidence type="ECO:0008006" key="4">
    <source>
        <dbReference type="Google" id="ProtNLM"/>
    </source>
</evidence>
<evidence type="ECO:0000313" key="2">
    <source>
        <dbReference type="EMBL" id="GAO10447.1"/>
    </source>
</evidence>
<comment type="caution">
    <text evidence="2">The sequence shown here is derived from an EMBL/GenBank/DDBJ whole genome shotgun (WGS) entry which is preliminary data.</text>
</comment>
<evidence type="ECO:0000256" key="1">
    <source>
        <dbReference type="SAM" id="MobiDB-lite"/>
    </source>
</evidence>
<dbReference type="PROSITE" id="PS51257">
    <property type="entry name" value="PROKAR_LIPOPROTEIN"/>
    <property type="match status" value="1"/>
</dbReference>
<dbReference type="Proteomes" id="UP000048965">
    <property type="component" value="Unassembled WGS sequence"/>
</dbReference>
<gene>
    <name evidence="2" type="ORF">TPA0598_07_01710</name>
</gene>
<name>A0A0P4RAA1_9ACTN</name>
<evidence type="ECO:0000313" key="3">
    <source>
        <dbReference type="Proteomes" id="UP000048965"/>
    </source>
</evidence>
<keyword evidence="3" id="KW-1185">Reference proteome</keyword>
<feature type="compositionally biased region" description="Basic and acidic residues" evidence="1">
    <location>
        <begin position="54"/>
        <end position="68"/>
    </location>
</feature>
<reference evidence="3" key="1">
    <citation type="submission" date="2014-09" db="EMBL/GenBank/DDBJ databases">
        <title>Whole genome shotgun sequence of Streptomyces sp. NBRC 110027.</title>
        <authorList>
            <person name="Komaki H."/>
            <person name="Ichikawa N."/>
            <person name="Katano-Makiyama Y."/>
            <person name="Hosoyama A."/>
            <person name="Hashimoto M."/>
            <person name="Uohara A."/>
            <person name="Kitahashi Y."/>
            <person name="Ohji S."/>
            <person name="Kimura A."/>
            <person name="Yamazoe A."/>
            <person name="Igarashi Y."/>
            <person name="Fujita N."/>
        </authorList>
    </citation>
    <scope>NUCLEOTIDE SEQUENCE [LARGE SCALE GENOMIC DNA]</scope>
    <source>
        <strain evidence="3">NBRC 110027</strain>
    </source>
</reference>
<protein>
    <recommendedName>
        <fullName evidence="4">Lipoprotein</fullName>
    </recommendedName>
</protein>
<organism evidence="2 3">
    <name type="scientific">Streptomyces lydicamycinicus</name>
    <dbReference type="NCBI Taxonomy" id="1546107"/>
    <lineage>
        <taxon>Bacteria</taxon>
        <taxon>Bacillati</taxon>
        <taxon>Actinomycetota</taxon>
        <taxon>Actinomycetes</taxon>
        <taxon>Kitasatosporales</taxon>
        <taxon>Streptomycetaceae</taxon>
        <taxon>Streptomyces</taxon>
    </lineage>
</organism>
<feature type="region of interest" description="Disordered" evidence="1">
    <location>
        <begin position="36"/>
        <end position="82"/>
    </location>
</feature>
<dbReference type="EMBL" id="BBNO01000007">
    <property type="protein sequence ID" value="GAO10447.1"/>
    <property type="molecule type" value="Genomic_DNA"/>
</dbReference>
<dbReference type="AlphaFoldDB" id="A0A0P4RAA1"/>
<reference evidence="2 3" key="2">
    <citation type="journal article" date="2015" name="Stand. Genomic Sci.">
        <title>Draft genome sequence of marine-derived Streptomyces sp. TP-A0598, a producer of anti-MRSA antibiotic lydicamycins.</title>
        <authorList>
            <person name="Komaki H."/>
            <person name="Ichikawa N."/>
            <person name="Hosoyama A."/>
            <person name="Fujita N."/>
            <person name="Igarashi Y."/>
        </authorList>
    </citation>
    <scope>NUCLEOTIDE SEQUENCE [LARGE SCALE GENOMIC DNA]</scope>
    <source>
        <strain evidence="2 3">NBRC 110027</strain>
    </source>
</reference>
<sequence length="237" mass="24894">MLLLRSLRSPGPVRMTSLALAATGIVALVGGCTGSGEPRSAGPTSAASAPVRLWPDRKPAPQPERGRGENLPAAVPGVPRVPSGDIRKAPLLTVVKAQVDAGSALDGGPQFDSATESRINACADAPDHCPVRKPQYQDLTGDGKPELIVGIEALDDSLALWVFTLRHGVVTRIMDAGATPLSVEVANGDLILREPTGTPGYATRTVYEWDPRTQAMTLRAMEFDEADSTTSAPKRTP</sequence>